<dbReference type="Proteomes" id="UP001168098">
    <property type="component" value="Unassembled WGS sequence"/>
</dbReference>
<feature type="domain" description="Myb-like" evidence="10">
    <location>
        <begin position="3"/>
        <end position="55"/>
    </location>
</feature>
<feature type="region of interest" description="Disordered" evidence="9">
    <location>
        <begin position="113"/>
        <end position="134"/>
    </location>
</feature>
<dbReference type="GO" id="GO:0003677">
    <property type="term" value="F:DNA binding"/>
    <property type="evidence" value="ECO:0007669"/>
    <property type="project" value="UniProtKB-KW"/>
</dbReference>
<keyword evidence="14" id="KW-1185">Reference proteome</keyword>
<evidence type="ECO:0000256" key="6">
    <source>
        <dbReference type="ARBA" id="ARBA00023159"/>
    </source>
</evidence>
<keyword evidence="2" id="KW-0677">Repeat</keyword>
<evidence type="ECO:0000313" key="13">
    <source>
        <dbReference type="EMBL" id="KAJ9707407.1"/>
    </source>
</evidence>
<dbReference type="InterPro" id="IPR011992">
    <property type="entry name" value="EF-hand-dom_pair"/>
</dbReference>
<dbReference type="InterPro" id="IPR017930">
    <property type="entry name" value="Myb_dom"/>
</dbReference>
<feature type="domain" description="HTH myb-type" evidence="12">
    <location>
        <begin position="3"/>
        <end position="59"/>
    </location>
</feature>
<feature type="domain" description="EF-hand" evidence="11">
    <location>
        <begin position="280"/>
        <end position="315"/>
    </location>
</feature>
<evidence type="ECO:0000256" key="8">
    <source>
        <dbReference type="ARBA" id="ARBA00023242"/>
    </source>
</evidence>
<dbReference type="SMART" id="SM00054">
    <property type="entry name" value="EFh"/>
    <property type="match status" value="1"/>
</dbReference>
<evidence type="ECO:0000313" key="14">
    <source>
        <dbReference type="Proteomes" id="UP001168098"/>
    </source>
</evidence>
<dbReference type="InterPro" id="IPR001005">
    <property type="entry name" value="SANT/Myb"/>
</dbReference>
<evidence type="ECO:0000256" key="7">
    <source>
        <dbReference type="ARBA" id="ARBA00023163"/>
    </source>
</evidence>
<dbReference type="Gene3D" id="1.10.238.10">
    <property type="entry name" value="EF-hand"/>
    <property type="match status" value="1"/>
</dbReference>
<evidence type="ECO:0000259" key="11">
    <source>
        <dbReference type="PROSITE" id="PS50222"/>
    </source>
</evidence>
<dbReference type="AlphaFoldDB" id="A0AA39E825"/>
<keyword evidence="4" id="KW-0805">Transcription regulation</keyword>
<dbReference type="Pfam" id="PF00249">
    <property type="entry name" value="Myb_DNA-binding"/>
    <property type="match status" value="2"/>
</dbReference>
<proteinExistence type="predicted"/>
<evidence type="ECO:0000256" key="2">
    <source>
        <dbReference type="ARBA" id="ARBA00022737"/>
    </source>
</evidence>
<name>A0AA39E825_VITRO</name>
<keyword evidence="7" id="KW-0804">Transcription</keyword>
<dbReference type="Gene3D" id="1.10.10.60">
    <property type="entry name" value="Homeodomain-like"/>
    <property type="match status" value="2"/>
</dbReference>
<evidence type="ECO:0000256" key="5">
    <source>
        <dbReference type="ARBA" id="ARBA00023125"/>
    </source>
</evidence>
<accession>A0AA39E825</accession>
<sequence length="344" mass="39490">MESSGVTKGAWSHEEDVLLRNCIEKYGEGKWHLVPLRAGLNRCRKSCRLRWLNYLKPNIKRGEFALDEIDLMIRLHNLLGNRWSLIAGRLPGRTANDVKNYWHSHRFKKMVHFPDEGRDKPQTHSKTQVLKPRPYKLSKSSPRFELKTTDADAFDTQVSTSSKPSSRSPQPNDDIAWWESLLSGHAQMDQETDFLICSSGGERFSSLWAEQTATETKGTMDGMVEQVQGGEGDFPFDVGFWDTPNTRLSSNVVLAFILYSLIFISYWNLGDSIRPVIPDLNEDEIQEMFNLFDTDNDGRVSKDDFSNCLRRNPLVIALFSPSLLHKVSRDPVFGCRRRLCVEWD</sequence>
<evidence type="ECO:0000256" key="4">
    <source>
        <dbReference type="ARBA" id="ARBA00023015"/>
    </source>
</evidence>
<dbReference type="GO" id="GO:0080090">
    <property type="term" value="P:regulation of primary metabolic process"/>
    <property type="evidence" value="ECO:0007669"/>
    <property type="project" value="UniProtKB-ARBA"/>
</dbReference>
<dbReference type="PROSITE" id="PS50222">
    <property type="entry name" value="EF_HAND_2"/>
    <property type="match status" value="1"/>
</dbReference>
<dbReference type="Pfam" id="PF13833">
    <property type="entry name" value="EF-hand_8"/>
    <property type="match status" value="1"/>
</dbReference>
<evidence type="ECO:0000259" key="12">
    <source>
        <dbReference type="PROSITE" id="PS51294"/>
    </source>
</evidence>
<gene>
    <name evidence="13" type="ORF">PVL29_002432</name>
</gene>
<dbReference type="PANTHER" id="PTHR47999">
    <property type="entry name" value="TRANSCRIPTION FACTOR MYB8-RELATED-RELATED"/>
    <property type="match status" value="1"/>
</dbReference>
<evidence type="ECO:0000259" key="10">
    <source>
        <dbReference type="PROSITE" id="PS50090"/>
    </source>
</evidence>
<evidence type="ECO:0000256" key="3">
    <source>
        <dbReference type="ARBA" id="ARBA00022837"/>
    </source>
</evidence>
<dbReference type="SUPFAM" id="SSF47473">
    <property type="entry name" value="EF-hand"/>
    <property type="match status" value="1"/>
</dbReference>
<evidence type="ECO:0000256" key="1">
    <source>
        <dbReference type="ARBA" id="ARBA00004123"/>
    </source>
</evidence>
<reference evidence="13 14" key="1">
    <citation type="journal article" date="2023" name="BMC Biotechnol.">
        <title>Vitis rotundifolia cv Carlos genome sequencing.</title>
        <authorList>
            <person name="Huff M."/>
            <person name="Hulse-Kemp A."/>
            <person name="Scheffler B."/>
            <person name="Youngblood R."/>
            <person name="Simpson S."/>
            <person name="Babiker E."/>
            <person name="Staton M."/>
        </authorList>
    </citation>
    <scope>NUCLEOTIDE SEQUENCE [LARGE SCALE GENOMIC DNA]</scope>
    <source>
        <tissue evidence="13">Leaf</tissue>
    </source>
</reference>
<comment type="subcellular location">
    <subcellularLocation>
        <location evidence="1">Nucleus</location>
    </subcellularLocation>
</comment>
<protein>
    <submittedName>
        <fullName evidence="13">Uncharacterized protein</fullName>
    </submittedName>
</protein>
<keyword evidence="3" id="KW-0106">Calcium</keyword>
<dbReference type="SUPFAM" id="SSF46689">
    <property type="entry name" value="Homeodomain-like"/>
    <property type="match status" value="1"/>
</dbReference>
<keyword evidence="6" id="KW-0010">Activator</keyword>
<dbReference type="EMBL" id="JARBHA010000002">
    <property type="protein sequence ID" value="KAJ9707407.1"/>
    <property type="molecule type" value="Genomic_DNA"/>
</dbReference>
<feature type="compositionally biased region" description="Basic and acidic residues" evidence="9">
    <location>
        <begin position="113"/>
        <end position="122"/>
    </location>
</feature>
<dbReference type="GO" id="GO:0005634">
    <property type="term" value="C:nucleus"/>
    <property type="evidence" value="ECO:0007669"/>
    <property type="project" value="UniProtKB-SubCell"/>
</dbReference>
<dbReference type="InterPro" id="IPR009057">
    <property type="entry name" value="Homeodomain-like_sf"/>
</dbReference>
<feature type="domain" description="Myb-like" evidence="10">
    <location>
        <begin position="56"/>
        <end position="106"/>
    </location>
</feature>
<keyword evidence="8" id="KW-0539">Nucleus</keyword>
<dbReference type="PROSITE" id="PS00018">
    <property type="entry name" value="EF_HAND_1"/>
    <property type="match status" value="1"/>
</dbReference>
<dbReference type="FunFam" id="1.10.10.60:FF:000218">
    <property type="entry name" value="Myb transcription factor"/>
    <property type="match status" value="1"/>
</dbReference>
<dbReference type="GO" id="GO:0005509">
    <property type="term" value="F:calcium ion binding"/>
    <property type="evidence" value="ECO:0007669"/>
    <property type="project" value="InterPro"/>
</dbReference>
<dbReference type="CDD" id="cd00167">
    <property type="entry name" value="SANT"/>
    <property type="match status" value="2"/>
</dbReference>
<dbReference type="FunFam" id="1.10.10.60:FF:000402">
    <property type="entry name" value="Transcription factor MYB113"/>
    <property type="match status" value="1"/>
</dbReference>
<feature type="domain" description="HTH myb-type" evidence="12">
    <location>
        <begin position="60"/>
        <end position="110"/>
    </location>
</feature>
<dbReference type="InterPro" id="IPR002048">
    <property type="entry name" value="EF_hand_dom"/>
</dbReference>
<dbReference type="InterPro" id="IPR018247">
    <property type="entry name" value="EF_Hand_1_Ca_BS"/>
</dbReference>
<dbReference type="PROSITE" id="PS50090">
    <property type="entry name" value="MYB_LIKE"/>
    <property type="match status" value="2"/>
</dbReference>
<dbReference type="PANTHER" id="PTHR47999:SF24">
    <property type="entry name" value="TRANSCRIPTION FACTOR MYB90"/>
    <property type="match status" value="1"/>
</dbReference>
<evidence type="ECO:0000256" key="9">
    <source>
        <dbReference type="SAM" id="MobiDB-lite"/>
    </source>
</evidence>
<feature type="compositionally biased region" description="Low complexity" evidence="9">
    <location>
        <begin position="159"/>
        <end position="171"/>
    </location>
</feature>
<organism evidence="13 14">
    <name type="scientific">Vitis rotundifolia</name>
    <name type="common">Muscadine grape</name>
    <dbReference type="NCBI Taxonomy" id="103349"/>
    <lineage>
        <taxon>Eukaryota</taxon>
        <taxon>Viridiplantae</taxon>
        <taxon>Streptophyta</taxon>
        <taxon>Embryophyta</taxon>
        <taxon>Tracheophyta</taxon>
        <taxon>Spermatophyta</taxon>
        <taxon>Magnoliopsida</taxon>
        <taxon>eudicotyledons</taxon>
        <taxon>Gunneridae</taxon>
        <taxon>Pentapetalae</taxon>
        <taxon>rosids</taxon>
        <taxon>Vitales</taxon>
        <taxon>Vitaceae</taxon>
        <taxon>Viteae</taxon>
        <taxon>Vitis</taxon>
    </lineage>
</organism>
<dbReference type="SMART" id="SM00717">
    <property type="entry name" value="SANT"/>
    <property type="match status" value="2"/>
</dbReference>
<keyword evidence="5" id="KW-0238">DNA-binding</keyword>
<dbReference type="PROSITE" id="PS51294">
    <property type="entry name" value="HTH_MYB"/>
    <property type="match status" value="2"/>
</dbReference>
<dbReference type="InterPro" id="IPR015495">
    <property type="entry name" value="Myb_TF_plants"/>
</dbReference>
<comment type="caution">
    <text evidence="13">The sequence shown here is derived from an EMBL/GenBank/DDBJ whole genome shotgun (WGS) entry which is preliminary data.</text>
</comment>
<feature type="region of interest" description="Disordered" evidence="9">
    <location>
        <begin position="148"/>
        <end position="171"/>
    </location>
</feature>